<evidence type="ECO:0000313" key="1">
    <source>
        <dbReference type="EMBL" id="CAF3336009.1"/>
    </source>
</evidence>
<dbReference type="EMBL" id="CAJNYD010001405">
    <property type="protein sequence ID" value="CAF3336009.1"/>
    <property type="molecule type" value="Genomic_DNA"/>
</dbReference>
<proteinExistence type="predicted"/>
<reference evidence="1" key="1">
    <citation type="submission" date="2021-02" db="EMBL/GenBank/DDBJ databases">
        <authorList>
            <person name="Nowell W R."/>
        </authorList>
    </citation>
    <scope>NUCLEOTIDE SEQUENCE</scope>
</reference>
<name>A0A817UUD6_9BILA</name>
<sequence length="113" mass="13409">MNALPENNHLYVDDLGCVFIPNINKKYRDQLVEIQDTINQDLIKLQQYATEWHQPVHNFKYIGSLTENECKSYMASANINKQLQAVFSCPRKWRFNYKKQISNDMKYYLVKTG</sequence>
<dbReference type="AlphaFoldDB" id="A0A817UUD6"/>
<accession>A0A817UUD6</accession>
<dbReference type="Proteomes" id="UP000663833">
    <property type="component" value="Unassembled WGS sequence"/>
</dbReference>
<protein>
    <submittedName>
        <fullName evidence="1">Uncharacterized protein</fullName>
    </submittedName>
</protein>
<evidence type="ECO:0000313" key="2">
    <source>
        <dbReference type="Proteomes" id="UP000663833"/>
    </source>
</evidence>
<comment type="caution">
    <text evidence="1">The sequence shown here is derived from an EMBL/GenBank/DDBJ whole genome shotgun (WGS) entry which is preliminary data.</text>
</comment>
<organism evidence="1 2">
    <name type="scientific">Rotaria socialis</name>
    <dbReference type="NCBI Taxonomy" id="392032"/>
    <lineage>
        <taxon>Eukaryota</taxon>
        <taxon>Metazoa</taxon>
        <taxon>Spiralia</taxon>
        <taxon>Gnathifera</taxon>
        <taxon>Rotifera</taxon>
        <taxon>Eurotatoria</taxon>
        <taxon>Bdelloidea</taxon>
        <taxon>Philodinida</taxon>
        <taxon>Philodinidae</taxon>
        <taxon>Rotaria</taxon>
    </lineage>
</organism>
<gene>
    <name evidence="1" type="ORF">LUA448_LOCUS11677</name>
</gene>